<feature type="signal peptide" evidence="2">
    <location>
        <begin position="1"/>
        <end position="19"/>
    </location>
</feature>
<dbReference type="InterPro" id="IPR003423">
    <property type="entry name" value="OMP_efflux"/>
</dbReference>
<dbReference type="RefSeq" id="WP_353439393.1">
    <property type="nucleotide sequence ID" value="NZ_CP099959.1"/>
</dbReference>
<dbReference type="GO" id="GO:0015562">
    <property type="term" value="F:efflux transmembrane transporter activity"/>
    <property type="evidence" value="ECO:0007669"/>
    <property type="project" value="InterPro"/>
</dbReference>
<comment type="similarity">
    <text evidence="1">Belongs to the outer membrane factor (OMF) (TC 1.B.17) family.</text>
</comment>
<organism evidence="3">
    <name type="scientific">Polynucleobacter sp. UK-FUSCHL-C3</name>
    <dbReference type="NCBI Taxonomy" id="2955208"/>
    <lineage>
        <taxon>Bacteria</taxon>
        <taxon>Pseudomonadati</taxon>
        <taxon>Pseudomonadota</taxon>
        <taxon>Betaproteobacteria</taxon>
        <taxon>Burkholderiales</taxon>
        <taxon>Burkholderiaceae</taxon>
        <taxon>Polynucleobacter</taxon>
    </lineage>
</organism>
<evidence type="ECO:0000313" key="3">
    <source>
        <dbReference type="EMBL" id="XCC58214.1"/>
    </source>
</evidence>
<dbReference type="PANTHER" id="PTHR30203">
    <property type="entry name" value="OUTER MEMBRANE CATION EFFLUX PROTEIN"/>
    <property type="match status" value="1"/>
</dbReference>
<dbReference type="SUPFAM" id="SSF56954">
    <property type="entry name" value="Outer membrane efflux proteins (OEP)"/>
    <property type="match status" value="1"/>
</dbReference>
<dbReference type="Gene3D" id="1.20.1600.10">
    <property type="entry name" value="Outer membrane efflux proteins (OEP)"/>
    <property type="match status" value="1"/>
</dbReference>
<dbReference type="AlphaFoldDB" id="A0AAU8A3N4"/>
<feature type="chain" id="PRO_5043425849" evidence="2">
    <location>
        <begin position="20"/>
        <end position="407"/>
    </location>
</feature>
<sequence>MKIIIALFISIGISNLTFAQSDPELNIEGFKYKTISFAEYIKEVHQNSASINSKQLSLLSSKAMVAPMAARNINPSFNYSKGAYYALVPYTPYVSPSSSTYSLSGTLEGWGKRGAREEFANAEVARNESELSSLKRTVESDAIFAYLDTQRVKLNWLAFRKAIDELSLIKGKEAQNSISDLTATLNNISNDLKFFGYGLITFVGKPSEEGFIPQGNTINTFPRNLKVNDLINEALSKRVDLIALNDNVKSADAGANLVSKNRNIDLSPSAWYSTTPAYVSSGTQYGTTHSYGFSVSIPIPLQLRFDGDLVSAANNKMQAEYAFNDAKNRVTVEVKQAFLQYSVAKEKLKIAEQNFLASQEKSKPRTVQSITQIREKSTELIDAKVNHAKALIFLLRVSGDYEIPQFN</sequence>
<keyword evidence="2" id="KW-0732">Signal</keyword>
<dbReference type="EMBL" id="CP099959">
    <property type="protein sequence ID" value="XCC58214.1"/>
    <property type="molecule type" value="Genomic_DNA"/>
</dbReference>
<evidence type="ECO:0000256" key="2">
    <source>
        <dbReference type="SAM" id="SignalP"/>
    </source>
</evidence>
<dbReference type="Pfam" id="PF02321">
    <property type="entry name" value="OEP"/>
    <property type="match status" value="1"/>
</dbReference>
<gene>
    <name evidence="3" type="ORF">NKE59_02690</name>
</gene>
<reference evidence="3" key="1">
    <citation type="submission" date="2022-06" db="EMBL/GenBank/DDBJ databases">
        <title>New Polynucleobacter species.</title>
        <authorList>
            <person name="Hahn M.W."/>
        </authorList>
    </citation>
    <scope>NUCLEOTIDE SEQUENCE</scope>
    <source>
        <strain evidence="3">UK-FUSCHL-C3</strain>
    </source>
</reference>
<protein>
    <submittedName>
        <fullName evidence="3">TolC family protein</fullName>
    </submittedName>
</protein>
<proteinExistence type="inferred from homology"/>
<dbReference type="InterPro" id="IPR010131">
    <property type="entry name" value="MdtP/NodT-like"/>
</dbReference>
<evidence type="ECO:0000256" key="1">
    <source>
        <dbReference type="ARBA" id="ARBA00007613"/>
    </source>
</evidence>
<dbReference type="PANTHER" id="PTHR30203:SF24">
    <property type="entry name" value="BLR4935 PROTEIN"/>
    <property type="match status" value="1"/>
</dbReference>
<name>A0AAU8A3N4_9BURK</name>
<accession>A0AAU8A3N4</accession>